<dbReference type="EMBL" id="JABSTR010000005">
    <property type="protein sequence ID" value="KAH9370549.1"/>
    <property type="molecule type" value="Genomic_DNA"/>
</dbReference>
<protein>
    <recommendedName>
        <fullName evidence="2">Integrase p58-like C-terminal domain-containing protein</fullName>
    </recommendedName>
</protein>
<evidence type="ECO:0000313" key="4">
    <source>
        <dbReference type="Proteomes" id="UP000821853"/>
    </source>
</evidence>
<gene>
    <name evidence="3" type="ORF">HPB48_002520</name>
</gene>
<comment type="caution">
    <text evidence="3">The sequence shown here is derived from an EMBL/GenBank/DDBJ whole genome shotgun (WGS) entry which is preliminary data.</text>
</comment>
<dbReference type="VEuPathDB" id="VectorBase:HLOH_044350"/>
<name>A0A9J6G5M9_HAELO</name>
<organism evidence="3 4">
    <name type="scientific">Haemaphysalis longicornis</name>
    <name type="common">Bush tick</name>
    <dbReference type="NCBI Taxonomy" id="44386"/>
    <lineage>
        <taxon>Eukaryota</taxon>
        <taxon>Metazoa</taxon>
        <taxon>Ecdysozoa</taxon>
        <taxon>Arthropoda</taxon>
        <taxon>Chelicerata</taxon>
        <taxon>Arachnida</taxon>
        <taxon>Acari</taxon>
        <taxon>Parasitiformes</taxon>
        <taxon>Ixodida</taxon>
        <taxon>Ixodoidea</taxon>
        <taxon>Ixodidae</taxon>
        <taxon>Haemaphysalinae</taxon>
        <taxon>Haemaphysalis</taxon>
    </lineage>
</organism>
<feature type="domain" description="Integrase p58-like C-terminal" evidence="2">
    <location>
        <begin position="74"/>
        <end position="109"/>
    </location>
</feature>
<accession>A0A9J6G5M9</accession>
<evidence type="ECO:0000313" key="3">
    <source>
        <dbReference type="EMBL" id="KAH9370549.1"/>
    </source>
</evidence>
<keyword evidence="4" id="KW-1185">Reference proteome</keyword>
<evidence type="ECO:0000256" key="1">
    <source>
        <dbReference type="SAM" id="MobiDB-lite"/>
    </source>
</evidence>
<dbReference type="Proteomes" id="UP000821853">
    <property type="component" value="Chromosome 3"/>
</dbReference>
<evidence type="ECO:0000259" key="2">
    <source>
        <dbReference type="Pfam" id="PF22938"/>
    </source>
</evidence>
<dbReference type="InterPro" id="IPR054465">
    <property type="entry name" value="Integrase_p58-like_C"/>
</dbReference>
<dbReference type="Pfam" id="PF22938">
    <property type="entry name" value="Integrase_p58_C"/>
    <property type="match status" value="1"/>
</dbReference>
<sequence length="143" mass="15944">MYGTPIIPLSLSNTAETLQEARANAVRNSLAYHEKNKLIYDKKFLPSELQVGDCVLYESPWHPNRGKLCAIMEGPYTVLRKISAVNYEIDRSVAPLGRQTDIVHVGRLRRYYPPLHQTLSRGEGEACDVPQMDGAGQLTGMGD</sequence>
<feature type="region of interest" description="Disordered" evidence="1">
    <location>
        <begin position="123"/>
        <end position="143"/>
    </location>
</feature>
<proteinExistence type="predicted"/>
<dbReference type="AlphaFoldDB" id="A0A9J6G5M9"/>
<reference evidence="3 4" key="1">
    <citation type="journal article" date="2020" name="Cell">
        <title>Large-Scale Comparative Analyses of Tick Genomes Elucidate Their Genetic Diversity and Vector Capacities.</title>
        <authorList>
            <consortium name="Tick Genome and Microbiome Consortium (TIGMIC)"/>
            <person name="Jia N."/>
            <person name="Wang J."/>
            <person name="Shi W."/>
            <person name="Du L."/>
            <person name="Sun Y."/>
            <person name="Zhan W."/>
            <person name="Jiang J.F."/>
            <person name="Wang Q."/>
            <person name="Zhang B."/>
            <person name="Ji P."/>
            <person name="Bell-Sakyi L."/>
            <person name="Cui X.M."/>
            <person name="Yuan T.T."/>
            <person name="Jiang B.G."/>
            <person name="Yang W.F."/>
            <person name="Lam T.T."/>
            <person name="Chang Q.C."/>
            <person name="Ding S.J."/>
            <person name="Wang X.J."/>
            <person name="Zhu J.G."/>
            <person name="Ruan X.D."/>
            <person name="Zhao L."/>
            <person name="Wei J.T."/>
            <person name="Ye R.Z."/>
            <person name="Que T.C."/>
            <person name="Du C.H."/>
            <person name="Zhou Y.H."/>
            <person name="Cheng J.X."/>
            <person name="Dai P.F."/>
            <person name="Guo W.B."/>
            <person name="Han X.H."/>
            <person name="Huang E.J."/>
            <person name="Li L.F."/>
            <person name="Wei W."/>
            <person name="Gao Y.C."/>
            <person name="Liu J.Z."/>
            <person name="Shao H.Z."/>
            <person name="Wang X."/>
            <person name="Wang C.C."/>
            <person name="Yang T.C."/>
            <person name="Huo Q.B."/>
            <person name="Li W."/>
            <person name="Chen H.Y."/>
            <person name="Chen S.E."/>
            <person name="Zhou L.G."/>
            <person name="Ni X.B."/>
            <person name="Tian J.H."/>
            <person name="Sheng Y."/>
            <person name="Liu T."/>
            <person name="Pan Y.S."/>
            <person name="Xia L.Y."/>
            <person name="Li J."/>
            <person name="Zhao F."/>
            <person name="Cao W.C."/>
        </authorList>
    </citation>
    <scope>NUCLEOTIDE SEQUENCE [LARGE SCALE GENOMIC DNA]</scope>
    <source>
        <strain evidence="3">HaeL-2018</strain>
    </source>
</reference>
<dbReference type="OrthoDB" id="6514891at2759"/>